<evidence type="ECO:0000313" key="1">
    <source>
        <dbReference type="EMBL" id="AGW13447.1"/>
    </source>
</evidence>
<dbReference type="KEGG" id="dgg:DGI_1618"/>
<proteinExistence type="predicted"/>
<organism evidence="1 2">
    <name type="scientific">Megalodesulfovibrio gigas (strain ATCC 19364 / DSM 1382 / NCIMB 9332 / VKM B-1759)</name>
    <name type="common">Desulfovibrio gigas</name>
    <dbReference type="NCBI Taxonomy" id="1121448"/>
    <lineage>
        <taxon>Bacteria</taxon>
        <taxon>Pseudomonadati</taxon>
        <taxon>Thermodesulfobacteriota</taxon>
        <taxon>Desulfovibrionia</taxon>
        <taxon>Desulfovibrionales</taxon>
        <taxon>Desulfovibrionaceae</taxon>
        <taxon>Megalodesulfovibrio</taxon>
    </lineage>
</organism>
<gene>
    <name evidence="1" type="ORF">DGI_1618</name>
</gene>
<dbReference type="EMBL" id="CP006585">
    <property type="protein sequence ID" value="AGW13447.1"/>
    <property type="molecule type" value="Genomic_DNA"/>
</dbReference>
<evidence type="ECO:0000313" key="2">
    <source>
        <dbReference type="Proteomes" id="UP000016587"/>
    </source>
</evidence>
<accession>T2GC01</accession>
<protein>
    <submittedName>
        <fullName evidence="1">Uncharacterized protein</fullName>
    </submittedName>
</protein>
<name>T2GC01_MEGG1</name>
<reference evidence="2" key="2">
    <citation type="submission" date="2013-07" db="EMBL/GenBank/DDBJ databases">
        <authorList>
            <person name="Morais-Silva F.O."/>
            <person name="Rezende A.M."/>
            <person name="Pimentel C."/>
            <person name="Resende D.M."/>
            <person name="Santos C.I."/>
            <person name="Clemente C."/>
            <person name="de Oliveira L.M."/>
            <person name="da Silva S.M."/>
            <person name="Costa D.A."/>
            <person name="Varela-Raposo A."/>
            <person name="Horacio E.C.A."/>
            <person name="Matos M."/>
            <person name="Flores O."/>
            <person name="Ruiz J.C."/>
            <person name="Rodrigues-Pousada C."/>
        </authorList>
    </citation>
    <scope>NUCLEOTIDE SEQUENCE [LARGE SCALE GENOMIC DNA]</scope>
    <source>
        <strain evidence="2">ATCC 19364 / DSM 1382 / NCIMB 9332 / VKM B-1759</strain>
    </source>
</reference>
<sequence>MTEQHQTPKYDILAELLGGANDPASTDEVDDLNTLLYRDKSEVAQPQYRSFRLSEAEDSPGQYARNILLELADPDAEEQYRSFRLAVPANKKKATVYFPPKLHNRLKSAKYHIKKMVPDDYKSQVSMSDIVAISLRIALREFEMKGESSLMLKLITKHLSKKG</sequence>
<dbReference type="STRING" id="1121448.DGI_1618"/>
<dbReference type="PATRIC" id="fig|1121448.10.peg.1606"/>
<dbReference type="RefSeq" id="WP_021760296.1">
    <property type="nucleotide sequence ID" value="NC_022444.1"/>
</dbReference>
<dbReference type="HOGENOM" id="CLU_1624458_0_0_7"/>
<dbReference type="AlphaFoldDB" id="T2GC01"/>
<reference evidence="1 2" key="1">
    <citation type="journal article" date="2013" name="J. Bacteriol.">
        <title>Roles of HynAB and Ech, the only two hydrogenases found in the model sulfate reducer Desulfovibrio gigas.</title>
        <authorList>
            <person name="Morais-Silva F.O."/>
            <person name="Santos C.I."/>
            <person name="Rodrigues R."/>
            <person name="Pereira I.A."/>
            <person name="Rodrigues-Pousada C."/>
        </authorList>
    </citation>
    <scope>NUCLEOTIDE SEQUENCE [LARGE SCALE GENOMIC DNA]</scope>
    <source>
        <strain evidence="2">ATCC 19364 / DSM 1382 / NCIMB 9332 / VKM B-1759</strain>
    </source>
</reference>
<dbReference type="Proteomes" id="UP000016587">
    <property type="component" value="Chromosome"/>
</dbReference>
<keyword evidence="2" id="KW-1185">Reference proteome</keyword>
<dbReference type="OrthoDB" id="5453911at2"/>